<evidence type="ECO:0008006" key="2">
    <source>
        <dbReference type="Google" id="ProtNLM"/>
    </source>
</evidence>
<accession>X0W9R7</accession>
<proteinExistence type="predicted"/>
<dbReference type="AlphaFoldDB" id="X0W9R7"/>
<sequence>MTAVLEIEAKGRALEHLSDIARADGAIALPVLQPMVVLPDAKPLSPFESEIMRHEDKQMPGRNAYYEECFAEFRKMFEGLGAKRPDLLLLDATQVFASETEVTFTDPAHLTHLGRELLTQAIGERLIGALDGEL</sequence>
<reference evidence="1" key="1">
    <citation type="journal article" date="2014" name="Front. Microbiol.">
        <title>High frequency of phylogenetically diverse reductive dehalogenase-homologous genes in deep subseafloor sedimentary metagenomes.</title>
        <authorList>
            <person name="Kawai M."/>
            <person name="Futagami T."/>
            <person name="Toyoda A."/>
            <person name="Takaki Y."/>
            <person name="Nishi S."/>
            <person name="Hori S."/>
            <person name="Arai W."/>
            <person name="Tsubouchi T."/>
            <person name="Morono Y."/>
            <person name="Uchiyama I."/>
            <person name="Ito T."/>
            <person name="Fujiyama A."/>
            <person name="Inagaki F."/>
            <person name="Takami H."/>
        </authorList>
    </citation>
    <scope>NUCLEOTIDE SEQUENCE</scope>
    <source>
        <strain evidence="1">Expedition CK06-06</strain>
    </source>
</reference>
<evidence type="ECO:0000313" key="1">
    <source>
        <dbReference type="EMBL" id="GAG21343.1"/>
    </source>
</evidence>
<gene>
    <name evidence="1" type="ORF">S01H1_56790</name>
</gene>
<organism evidence="1">
    <name type="scientific">marine sediment metagenome</name>
    <dbReference type="NCBI Taxonomy" id="412755"/>
    <lineage>
        <taxon>unclassified sequences</taxon>
        <taxon>metagenomes</taxon>
        <taxon>ecological metagenomes</taxon>
    </lineage>
</organism>
<protein>
    <recommendedName>
        <fullName evidence="2">SGNH domain-containing protein</fullName>
    </recommendedName>
</protein>
<comment type="caution">
    <text evidence="1">The sequence shown here is derived from an EMBL/GenBank/DDBJ whole genome shotgun (WGS) entry which is preliminary data.</text>
</comment>
<dbReference type="EMBL" id="BARS01037001">
    <property type="protein sequence ID" value="GAG21343.1"/>
    <property type="molecule type" value="Genomic_DNA"/>
</dbReference>
<name>X0W9R7_9ZZZZ</name>